<reference evidence="1 2" key="1">
    <citation type="submission" date="2020-02" db="EMBL/GenBank/DDBJ databases">
        <authorList>
            <person name="Ferguson B K."/>
        </authorList>
    </citation>
    <scope>NUCLEOTIDE SEQUENCE [LARGE SCALE GENOMIC DNA]</scope>
</reference>
<gene>
    <name evidence="1" type="ORF">NTEN_LOCUS17026</name>
</gene>
<dbReference type="OrthoDB" id="6628961at2759"/>
<evidence type="ECO:0000313" key="1">
    <source>
        <dbReference type="EMBL" id="CAB0012263.1"/>
    </source>
</evidence>
<dbReference type="EMBL" id="CADCXU010025155">
    <property type="protein sequence ID" value="CAB0012263.1"/>
    <property type="molecule type" value="Genomic_DNA"/>
</dbReference>
<dbReference type="Proteomes" id="UP000479000">
    <property type="component" value="Unassembled WGS sequence"/>
</dbReference>
<proteinExistence type="predicted"/>
<dbReference type="AlphaFoldDB" id="A0A6H5HF39"/>
<evidence type="ECO:0000313" key="2">
    <source>
        <dbReference type="Proteomes" id="UP000479000"/>
    </source>
</evidence>
<organism evidence="1 2">
    <name type="scientific">Nesidiocoris tenuis</name>
    <dbReference type="NCBI Taxonomy" id="355587"/>
    <lineage>
        <taxon>Eukaryota</taxon>
        <taxon>Metazoa</taxon>
        <taxon>Ecdysozoa</taxon>
        <taxon>Arthropoda</taxon>
        <taxon>Hexapoda</taxon>
        <taxon>Insecta</taxon>
        <taxon>Pterygota</taxon>
        <taxon>Neoptera</taxon>
        <taxon>Paraneoptera</taxon>
        <taxon>Hemiptera</taxon>
        <taxon>Heteroptera</taxon>
        <taxon>Panheteroptera</taxon>
        <taxon>Cimicomorpha</taxon>
        <taxon>Miridae</taxon>
        <taxon>Dicyphina</taxon>
        <taxon>Nesidiocoris</taxon>
    </lineage>
</organism>
<protein>
    <submittedName>
        <fullName evidence="1">Uncharacterized protein</fullName>
    </submittedName>
</protein>
<sequence length="356" mass="39503">MIRTDVFPSVDVILLINPRLPAHLKAIPQYRMGTLQENINPKVMIRLPRRTNRHSRVHHRRRGDFSRVCVPCICVSCLKKDQRWSGGKLRWCKFPSNTISRMSGAGSASTSPEPPVGARLLPFSSPQEQLSYYKQLLAALPLSTLQDDPFFIYKTEFQLLITESKDEVLSDFEDRPFKPTRLLFDSGASSSFLNVGLSFISWNDAFLQERTNEIRRRSSIGEVREAGVEPRPLHLNGERSVKVICQISFGLNGCLNVFYLDARSSLTDERYLHFIGPRKGGLVWGSGECGGSGGGSVASNSRCGGPGGPQQGGQGGLVHWMSVMAEHMNTVAAHDSVPPHYMAWNGAVEVNIGSYR</sequence>
<accession>A0A6H5HF39</accession>
<keyword evidence="2" id="KW-1185">Reference proteome</keyword>
<name>A0A6H5HF39_9HEMI</name>